<dbReference type="EMBL" id="CP031229">
    <property type="protein sequence ID" value="AXH95885.1"/>
    <property type="molecule type" value="Genomic_DNA"/>
</dbReference>
<keyword evidence="3" id="KW-1185">Reference proteome</keyword>
<dbReference type="InterPro" id="IPR009737">
    <property type="entry name" value="Aim32/Apd1-like"/>
</dbReference>
<proteinExistence type="predicted"/>
<sequence>MATPDPAATRPGPRCSDAARERQDPMVGTAPWQARFLLVEQESGWAYDGFPSTPLPDDVKAEVLERAAALGARVMLIRRPGRQSSSVCYLRAWCVVDTLAPAGHRVTWGTYAYPAELLAGLDRLDQLARWQEEGTDVGATGVPGGDDEPIVLVCTHAKKDVCCAVRGRPVASALAASRPEQTWECSHTGGDRFAANMVLLPDGATYGGLDVAAAERVLEAHGHGTPDTAHLRGVVGRPRPVQAAVVAVHDQLGPLPWGSVVPTGTEPLEPADGEATATLVRLRVGDGREVEVEVREHDREPARLTCLAAGPKVSRVPVAGTVRTVVPG</sequence>
<dbReference type="InterPro" id="IPR036249">
    <property type="entry name" value="Thioredoxin-like_sf"/>
</dbReference>
<dbReference type="KEGG" id="orn:DV701_06865"/>
<gene>
    <name evidence="2" type="ORF">DV701_06865</name>
</gene>
<dbReference type="RefSeq" id="WP_114927650.1">
    <property type="nucleotide sequence ID" value="NZ_CP031229.1"/>
</dbReference>
<protein>
    <submittedName>
        <fullName evidence="2">Sucrase ferredoxin</fullName>
    </submittedName>
</protein>
<dbReference type="Proteomes" id="UP000253790">
    <property type="component" value="Chromosome"/>
</dbReference>
<dbReference type="SUPFAM" id="SSF52833">
    <property type="entry name" value="Thioredoxin-like"/>
    <property type="match status" value="1"/>
</dbReference>
<dbReference type="AlphaFoldDB" id="A0A345NLH7"/>
<evidence type="ECO:0000256" key="1">
    <source>
        <dbReference type="SAM" id="MobiDB-lite"/>
    </source>
</evidence>
<dbReference type="Pfam" id="PF06999">
    <property type="entry name" value="Suc_Fer-like"/>
    <property type="match status" value="1"/>
</dbReference>
<organism evidence="2 3">
    <name type="scientific">Ornithinimicrobium avium</name>
    <dbReference type="NCBI Taxonomy" id="2283195"/>
    <lineage>
        <taxon>Bacteria</taxon>
        <taxon>Bacillati</taxon>
        <taxon>Actinomycetota</taxon>
        <taxon>Actinomycetes</taxon>
        <taxon>Micrococcales</taxon>
        <taxon>Ornithinimicrobiaceae</taxon>
        <taxon>Ornithinimicrobium</taxon>
    </lineage>
</organism>
<reference evidence="2 3" key="1">
    <citation type="submission" date="2018-07" db="EMBL/GenBank/DDBJ databases">
        <title>Complete genome sequencing of Ornithinimicrobium sp. AMA3305.</title>
        <authorList>
            <person name="Bae J.-W."/>
        </authorList>
    </citation>
    <scope>NUCLEOTIDE SEQUENCE [LARGE SCALE GENOMIC DNA]</scope>
    <source>
        <strain evidence="2 3">AMA3305</strain>
    </source>
</reference>
<dbReference type="OrthoDB" id="3399139at2"/>
<evidence type="ECO:0000313" key="3">
    <source>
        <dbReference type="Proteomes" id="UP000253790"/>
    </source>
</evidence>
<accession>A0A345NLH7</accession>
<feature type="region of interest" description="Disordered" evidence="1">
    <location>
        <begin position="1"/>
        <end position="25"/>
    </location>
</feature>
<dbReference type="CDD" id="cd03062">
    <property type="entry name" value="TRX_Fd_Sucrase"/>
    <property type="match status" value="1"/>
</dbReference>
<name>A0A345NLH7_9MICO</name>
<evidence type="ECO:0000313" key="2">
    <source>
        <dbReference type="EMBL" id="AXH95885.1"/>
    </source>
</evidence>
<dbReference type="Gene3D" id="3.40.30.10">
    <property type="entry name" value="Glutaredoxin"/>
    <property type="match status" value="1"/>
</dbReference>